<sequence>MNLLRCPRSEEEAIAYLQVKGLIPLKHLCPRGHNMRLYLGKQNRWKCTKENCTNSSYSIRSGTWFACSKLPFVDIIRFIYCWSEELTSVKFCEKELNLSKTTVVDWNKYMREVVAKEILSQPKKKIGGQNLIVEIEGLLCTREVNEKGNHSLEERWIFGGHASDDLFDSALEAIKNFGVQGSGNPADILPGDKT</sequence>
<protein>
    <submittedName>
        <fullName evidence="3">Transposase</fullName>
    </submittedName>
</protein>
<evidence type="ECO:0000313" key="3">
    <source>
        <dbReference type="WBParaSite" id="NBR_0001936201-mRNA-1"/>
    </source>
</evidence>
<dbReference type="EMBL" id="UYSL01024121">
    <property type="protein sequence ID" value="VDL83097.1"/>
    <property type="molecule type" value="Genomic_DNA"/>
</dbReference>
<gene>
    <name evidence="1" type="ORF">NBR_LOCUS19363</name>
</gene>
<dbReference type="OMA" id="ERWIFGG"/>
<organism evidence="3">
    <name type="scientific">Nippostrongylus brasiliensis</name>
    <name type="common">Rat hookworm</name>
    <dbReference type="NCBI Taxonomy" id="27835"/>
    <lineage>
        <taxon>Eukaryota</taxon>
        <taxon>Metazoa</taxon>
        <taxon>Ecdysozoa</taxon>
        <taxon>Nematoda</taxon>
        <taxon>Chromadorea</taxon>
        <taxon>Rhabditida</taxon>
        <taxon>Rhabditina</taxon>
        <taxon>Rhabditomorpha</taxon>
        <taxon>Strongyloidea</taxon>
        <taxon>Heligmosomidae</taxon>
        <taxon>Nippostrongylus</taxon>
    </lineage>
</organism>
<reference evidence="1 2" key="2">
    <citation type="submission" date="2018-11" db="EMBL/GenBank/DDBJ databases">
        <authorList>
            <consortium name="Pathogen Informatics"/>
        </authorList>
    </citation>
    <scope>NUCLEOTIDE SEQUENCE [LARGE SCALE GENOMIC DNA]</scope>
</reference>
<dbReference type="AlphaFoldDB" id="A0A0N4YQ40"/>
<reference evidence="3" key="1">
    <citation type="submission" date="2017-02" db="UniProtKB">
        <authorList>
            <consortium name="WormBaseParasite"/>
        </authorList>
    </citation>
    <scope>IDENTIFICATION</scope>
</reference>
<dbReference type="Proteomes" id="UP000271162">
    <property type="component" value="Unassembled WGS sequence"/>
</dbReference>
<name>A0A0N4YQ40_NIPBR</name>
<proteinExistence type="predicted"/>
<evidence type="ECO:0000313" key="2">
    <source>
        <dbReference type="Proteomes" id="UP000271162"/>
    </source>
</evidence>
<dbReference type="STRING" id="27835.A0A0N4YQ40"/>
<evidence type="ECO:0000313" key="1">
    <source>
        <dbReference type="EMBL" id="VDL83097.1"/>
    </source>
</evidence>
<keyword evidence="2" id="KW-1185">Reference proteome</keyword>
<accession>A0A0N4YQ40</accession>
<dbReference type="WBParaSite" id="NBR_0001936201-mRNA-1">
    <property type="protein sequence ID" value="NBR_0001936201-mRNA-1"/>
    <property type="gene ID" value="NBR_0001936201"/>
</dbReference>